<evidence type="ECO:0000256" key="1">
    <source>
        <dbReference type="ARBA" id="ARBA00001917"/>
    </source>
</evidence>
<proteinExistence type="inferred from homology"/>
<evidence type="ECO:0000313" key="14">
    <source>
        <dbReference type="Proteomes" id="UP000528555"/>
    </source>
</evidence>
<feature type="domain" description="NADH:flavin oxidoreductase/NADH oxidase N-terminal" evidence="10">
    <location>
        <begin position="6"/>
        <end position="334"/>
    </location>
</feature>
<keyword evidence="4" id="KW-0285">Flavoprotein</keyword>
<dbReference type="InterPro" id="IPR036188">
    <property type="entry name" value="FAD/NAD-bd_sf"/>
</dbReference>
<dbReference type="Proteomes" id="UP000528555">
    <property type="component" value="Unassembled WGS sequence"/>
</dbReference>
<keyword evidence="7" id="KW-0560">Oxidoreductase</keyword>
<evidence type="ECO:0000256" key="3">
    <source>
        <dbReference type="ARBA" id="ARBA00011048"/>
    </source>
</evidence>
<evidence type="ECO:0000256" key="8">
    <source>
        <dbReference type="ARBA" id="ARBA00023004"/>
    </source>
</evidence>
<evidence type="ECO:0000256" key="7">
    <source>
        <dbReference type="ARBA" id="ARBA00023002"/>
    </source>
</evidence>
<evidence type="ECO:0000256" key="5">
    <source>
        <dbReference type="ARBA" id="ARBA00022643"/>
    </source>
</evidence>
<dbReference type="Pfam" id="PF00724">
    <property type="entry name" value="Oxidored_FMN"/>
    <property type="match status" value="1"/>
</dbReference>
<dbReference type="SUPFAM" id="SSF51905">
    <property type="entry name" value="FAD/NAD(P)-binding domain"/>
    <property type="match status" value="1"/>
</dbReference>
<dbReference type="Proteomes" id="UP000701680">
    <property type="component" value="Unassembled WGS sequence"/>
</dbReference>
<keyword evidence="9" id="KW-0411">Iron-sulfur</keyword>
<dbReference type="InterPro" id="IPR013785">
    <property type="entry name" value="Aldolase_TIM"/>
</dbReference>
<dbReference type="Gene3D" id="3.20.20.70">
    <property type="entry name" value="Aldolase class I"/>
    <property type="match status" value="1"/>
</dbReference>
<evidence type="ECO:0000256" key="6">
    <source>
        <dbReference type="ARBA" id="ARBA00022723"/>
    </source>
</evidence>
<keyword evidence="8" id="KW-0408">Iron</keyword>
<dbReference type="Pfam" id="PF07992">
    <property type="entry name" value="Pyr_redox_2"/>
    <property type="match status" value="1"/>
</dbReference>
<reference evidence="14 15" key="1">
    <citation type="journal article" date="2020" name="Cell Host Microbe">
        <title>Functional and Genomic Variation between Human-Derived Isolates of Lachnospiraceae Reveals Inter- and Intra-Species Diversity.</title>
        <authorList>
            <person name="Sorbara M.T."/>
            <person name="Littmann E.R."/>
            <person name="Fontana E."/>
            <person name="Moody T.U."/>
            <person name="Kohout C.E."/>
            <person name="Gjonbalaj M."/>
            <person name="Eaton V."/>
            <person name="Seok R."/>
            <person name="Leiner I.M."/>
            <person name="Pamer E.G."/>
        </authorList>
    </citation>
    <scope>NUCLEOTIDE SEQUENCE [LARGE SCALE GENOMIC DNA]</scope>
    <source>
        <strain evidence="13 14">MSK.17.11</strain>
        <strain evidence="12 15">MSK.17.38</strain>
    </source>
</reference>
<dbReference type="EMBL" id="JAAITX010000002">
    <property type="protein sequence ID" value="NVH58087.1"/>
    <property type="molecule type" value="Genomic_DNA"/>
</dbReference>
<evidence type="ECO:0000256" key="9">
    <source>
        <dbReference type="ARBA" id="ARBA00023014"/>
    </source>
</evidence>
<organism evidence="13 14">
    <name type="scientific">Dorea phocaeensis</name>
    <dbReference type="NCBI Taxonomy" id="2040291"/>
    <lineage>
        <taxon>Bacteria</taxon>
        <taxon>Bacillati</taxon>
        <taxon>Bacillota</taxon>
        <taxon>Clostridia</taxon>
        <taxon>Lachnospirales</taxon>
        <taxon>Lachnospiraceae</taxon>
        <taxon>Dorea</taxon>
    </lineage>
</organism>
<evidence type="ECO:0000256" key="2">
    <source>
        <dbReference type="ARBA" id="ARBA00001966"/>
    </source>
</evidence>
<dbReference type="PANTHER" id="PTHR42917:SF2">
    <property type="entry name" value="2,4-DIENOYL-COA REDUCTASE [(2E)-ENOYL-COA-PRODUCING]"/>
    <property type="match status" value="1"/>
</dbReference>
<dbReference type="GO" id="GO:0010181">
    <property type="term" value="F:FMN binding"/>
    <property type="evidence" value="ECO:0007669"/>
    <property type="project" value="InterPro"/>
</dbReference>
<accession>A0A850HJ37</accession>
<gene>
    <name evidence="13" type="ORF">G5A66_05355</name>
    <name evidence="12" type="ORF">G5A75_02845</name>
</gene>
<dbReference type="PANTHER" id="PTHR42917">
    <property type="entry name" value="2,4-DIENOYL-COA REDUCTASE"/>
    <property type="match status" value="1"/>
</dbReference>
<comment type="cofactor">
    <cofactor evidence="2">
        <name>[4Fe-4S] cluster</name>
        <dbReference type="ChEBI" id="CHEBI:49883"/>
    </cofactor>
</comment>
<comment type="similarity">
    <text evidence="3">In the N-terminal section; belongs to the NADH:flavin oxidoreductase/NADH oxidase family.</text>
</comment>
<name>A0A850HJ37_9FIRM</name>
<evidence type="ECO:0000259" key="11">
    <source>
        <dbReference type="Pfam" id="PF07992"/>
    </source>
</evidence>
<keyword evidence="14" id="KW-1185">Reference proteome</keyword>
<evidence type="ECO:0000313" key="13">
    <source>
        <dbReference type="EMBL" id="NVH58087.1"/>
    </source>
</evidence>
<dbReference type="GO" id="GO:0016491">
    <property type="term" value="F:oxidoreductase activity"/>
    <property type="evidence" value="ECO:0007669"/>
    <property type="project" value="UniProtKB-KW"/>
</dbReference>
<dbReference type="EMBL" id="JAAIUO010000002">
    <property type="protein sequence ID" value="NSK13826.1"/>
    <property type="molecule type" value="Genomic_DNA"/>
</dbReference>
<dbReference type="InterPro" id="IPR051793">
    <property type="entry name" value="NADH:flavin_oxidoreductase"/>
</dbReference>
<evidence type="ECO:0000313" key="12">
    <source>
        <dbReference type="EMBL" id="NSK13826.1"/>
    </source>
</evidence>
<dbReference type="InterPro" id="IPR001155">
    <property type="entry name" value="OxRdtase_FMN_N"/>
</dbReference>
<dbReference type="GO" id="GO:0051536">
    <property type="term" value="F:iron-sulfur cluster binding"/>
    <property type="evidence" value="ECO:0007669"/>
    <property type="project" value="UniProtKB-KW"/>
</dbReference>
<feature type="domain" description="FAD/NAD(P)-binding" evidence="11">
    <location>
        <begin position="381"/>
        <end position="647"/>
    </location>
</feature>
<dbReference type="InterPro" id="IPR023753">
    <property type="entry name" value="FAD/NAD-binding_dom"/>
</dbReference>
<evidence type="ECO:0000259" key="10">
    <source>
        <dbReference type="Pfam" id="PF00724"/>
    </source>
</evidence>
<keyword evidence="5" id="KW-0288">FMN</keyword>
<dbReference type="SUPFAM" id="SSF51395">
    <property type="entry name" value="FMN-linked oxidoreductases"/>
    <property type="match status" value="1"/>
</dbReference>
<comment type="caution">
    <text evidence="13">The sequence shown here is derived from an EMBL/GenBank/DDBJ whole genome shotgun (WGS) entry which is preliminary data.</text>
</comment>
<evidence type="ECO:0000313" key="15">
    <source>
        <dbReference type="Proteomes" id="UP000701680"/>
    </source>
</evidence>
<evidence type="ECO:0000256" key="4">
    <source>
        <dbReference type="ARBA" id="ARBA00022630"/>
    </source>
</evidence>
<sequence>MKFNAMFSPIQIGPMTVKNRFVVPPMGNNFANTDGTWSEQSAAYYGERAKGQFGLITIEASVVHQGAKGGPRKPCLYNDDSIESLKRITDACHKEGAKVSVQLQNAGPEGNAKNAGAPIEAATAIQSSDGRDIPVEVPTEKVYELVKGYGEAAVRAMKGGVDAVEIHMAHGYLVNSFLSPRTNKRVDEFGGSFENRMRFSRLIIEEVKARTEGKIAVLARINSTEDMFGGLDNHDMCAIAEYLEECGVDGLHVSRAVHLKDEYMWAPTGIHGGFSAELVENIKKCVSIPVITVGRYTEPQFAEIMVKKGRADLVAFGRQSLADPHMPLKAMEERLEDMTPCIACLQGCVANMYAGQPICCLTNPVLGRESEGLPLAEKKKKVYVIGGGVAGMCAAFTAKRRGHDVTLFEATDRLGGNMRLAAYPPGKGDITNMIRSYIVKCEKAGVDIKMNTKVTAEMLKSDTPDAVILATGSETLILPFIKGIQNPDIVHGVDCLDGSRSVGHKVLVVGGGMVGAETAEFLAEQGHDVSVIEMRHEIGPDVIHEHRIFLMEGLEKYGVQKITDAAVSEIFSDGVSYKNAADKSDETLYEARGFDTVVLSMGFSSRYTHREGQEVVYDFADELRAIVPEVHVVGDAVRARRALDATKEAYDVALKL</sequence>
<dbReference type="Gene3D" id="3.40.50.720">
    <property type="entry name" value="NAD(P)-binding Rossmann-like Domain"/>
    <property type="match status" value="1"/>
</dbReference>
<protein>
    <submittedName>
        <fullName evidence="13">FAD-dependent oxidoreductase</fullName>
    </submittedName>
</protein>
<dbReference type="PRINTS" id="PR00469">
    <property type="entry name" value="PNDRDTASEII"/>
</dbReference>
<reference evidence="13" key="2">
    <citation type="submission" date="2020-02" db="EMBL/GenBank/DDBJ databases">
        <authorList>
            <person name="Littmann E."/>
            <person name="Sorbara M."/>
        </authorList>
    </citation>
    <scope>NUCLEOTIDE SEQUENCE</scope>
    <source>
        <strain evidence="13">MSK.17.11</strain>
        <strain evidence="12">MSK.17.38</strain>
    </source>
</reference>
<dbReference type="Gene3D" id="3.50.50.60">
    <property type="entry name" value="FAD/NAD(P)-binding domain"/>
    <property type="match status" value="1"/>
</dbReference>
<comment type="cofactor">
    <cofactor evidence="1">
        <name>FMN</name>
        <dbReference type="ChEBI" id="CHEBI:58210"/>
    </cofactor>
</comment>
<dbReference type="CDD" id="cd02803">
    <property type="entry name" value="OYE_like_FMN_family"/>
    <property type="match status" value="1"/>
</dbReference>
<dbReference type="OrthoDB" id="9772736at2"/>
<dbReference type="PRINTS" id="PR00368">
    <property type="entry name" value="FADPNR"/>
</dbReference>
<keyword evidence="6" id="KW-0479">Metal-binding</keyword>
<dbReference type="GO" id="GO:0046872">
    <property type="term" value="F:metal ion binding"/>
    <property type="evidence" value="ECO:0007669"/>
    <property type="project" value="UniProtKB-KW"/>
</dbReference>
<dbReference type="RefSeq" id="WP_101694182.1">
    <property type="nucleotide sequence ID" value="NZ_JAAITX010000002.1"/>
</dbReference>
<dbReference type="AlphaFoldDB" id="A0A850HJ37"/>